<evidence type="ECO:0000256" key="1">
    <source>
        <dbReference type="ARBA" id="ARBA00009995"/>
    </source>
</evidence>
<feature type="signal peptide" evidence="4">
    <location>
        <begin position="1"/>
        <end position="23"/>
    </location>
</feature>
<keyword evidence="3" id="KW-0808">Transferase</keyword>
<keyword evidence="6" id="KW-1185">Reference proteome</keyword>
<evidence type="ECO:0000313" key="5">
    <source>
        <dbReference type="EnsemblMetazoa" id="SCAU000450-PA"/>
    </source>
</evidence>
<dbReference type="CDD" id="cd03784">
    <property type="entry name" value="GT1_Gtf-like"/>
    <property type="match status" value="1"/>
</dbReference>
<protein>
    <recommendedName>
        <fullName evidence="7">UDP-glucuronosyltransferase</fullName>
    </recommendedName>
</protein>
<dbReference type="VEuPathDB" id="VectorBase:SCAU000450"/>
<dbReference type="InterPro" id="IPR002213">
    <property type="entry name" value="UDP_glucos_trans"/>
</dbReference>
<evidence type="ECO:0008006" key="7">
    <source>
        <dbReference type="Google" id="ProtNLM"/>
    </source>
</evidence>
<evidence type="ECO:0000313" key="6">
    <source>
        <dbReference type="Proteomes" id="UP000095300"/>
    </source>
</evidence>
<keyword evidence="2" id="KW-0328">Glycosyltransferase</keyword>
<dbReference type="OrthoDB" id="5835829at2759"/>
<gene>
    <name evidence="5" type="primary">106088251</name>
</gene>
<organism evidence="5 6">
    <name type="scientific">Stomoxys calcitrans</name>
    <name type="common">Stable fly</name>
    <name type="synonym">Conops calcitrans</name>
    <dbReference type="NCBI Taxonomy" id="35570"/>
    <lineage>
        <taxon>Eukaryota</taxon>
        <taxon>Metazoa</taxon>
        <taxon>Ecdysozoa</taxon>
        <taxon>Arthropoda</taxon>
        <taxon>Hexapoda</taxon>
        <taxon>Insecta</taxon>
        <taxon>Pterygota</taxon>
        <taxon>Neoptera</taxon>
        <taxon>Endopterygota</taxon>
        <taxon>Diptera</taxon>
        <taxon>Brachycera</taxon>
        <taxon>Muscomorpha</taxon>
        <taxon>Muscoidea</taxon>
        <taxon>Muscidae</taxon>
        <taxon>Stomoxys</taxon>
    </lineage>
</organism>
<dbReference type="Proteomes" id="UP000095300">
    <property type="component" value="Unassembled WGS sequence"/>
</dbReference>
<feature type="chain" id="PRO_5009325341" description="UDP-glucuronosyltransferase" evidence="4">
    <location>
        <begin position="24"/>
        <end position="355"/>
    </location>
</feature>
<evidence type="ECO:0000256" key="4">
    <source>
        <dbReference type="SAM" id="SignalP"/>
    </source>
</evidence>
<evidence type="ECO:0000256" key="3">
    <source>
        <dbReference type="ARBA" id="ARBA00022679"/>
    </source>
</evidence>
<dbReference type="PANTHER" id="PTHR48043">
    <property type="entry name" value="EG:EG0003.4 PROTEIN-RELATED"/>
    <property type="match status" value="1"/>
</dbReference>
<dbReference type="SUPFAM" id="SSF53756">
    <property type="entry name" value="UDP-Glycosyltransferase/glycogen phosphorylase"/>
    <property type="match status" value="1"/>
</dbReference>
<name>A0A1I8NMW5_STOCA</name>
<reference evidence="5" key="1">
    <citation type="submission" date="2020-05" db="UniProtKB">
        <authorList>
            <consortium name="EnsemblMetazoa"/>
        </authorList>
    </citation>
    <scope>IDENTIFICATION</scope>
    <source>
        <strain evidence="5">USDA</strain>
    </source>
</reference>
<comment type="similarity">
    <text evidence="1">Belongs to the UDP-glycosyltransferase family.</text>
</comment>
<dbReference type="GO" id="GO:0008194">
    <property type="term" value="F:UDP-glycosyltransferase activity"/>
    <property type="evidence" value="ECO:0007669"/>
    <property type="project" value="InterPro"/>
</dbReference>
<keyword evidence="4" id="KW-0732">Signal</keyword>
<proteinExistence type="inferred from homology"/>
<accession>A0A1I8NMW5</accession>
<dbReference type="PANTHER" id="PTHR48043:SF159">
    <property type="entry name" value="EG:EG0003.4 PROTEIN-RELATED"/>
    <property type="match status" value="1"/>
</dbReference>
<sequence length="355" mass="40415">MKSNLILLLLLNIVLNICPPMQGAKILSVFGYPGPSQYFFITPLLKTLAERGHEVVSVSVYPQKEPVKNFRDIPVMTNAHIFDDMMVSFAEGEPKSLKDAFLILARAGQKMVSNVFDNPEVQQMMDNESFDLIIMDILTSEALVGLGEHFHAPMVAVSTFGSSGFMDEMVGNPSPLSYIPHMHLPFGNHMALWERMINVVMEVVDKISFHWLMLPHQEEVYKKYFPNAKMSLNEARQNVSLVLLNDHFSLRAPRPYVPNMIEVGGMHIKRQADPLPQDLQQVLDESPEGVIYFSLGSNVKSEDLDKHVLNAFLEAFRELKFKVLWKFENDELPNKPENVILRKWFPQPSVLAHPN</sequence>
<dbReference type="KEGG" id="scac:106088251"/>
<dbReference type="Pfam" id="PF00201">
    <property type="entry name" value="UDPGT"/>
    <property type="match status" value="1"/>
</dbReference>
<dbReference type="EnsemblMetazoa" id="SCAU000450-RA">
    <property type="protein sequence ID" value="SCAU000450-PA"/>
    <property type="gene ID" value="SCAU000450"/>
</dbReference>
<dbReference type="InterPro" id="IPR050271">
    <property type="entry name" value="UDP-glycosyltransferase"/>
</dbReference>
<dbReference type="Gene3D" id="3.40.50.2000">
    <property type="entry name" value="Glycogen Phosphorylase B"/>
    <property type="match status" value="2"/>
</dbReference>
<evidence type="ECO:0000256" key="2">
    <source>
        <dbReference type="ARBA" id="ARBA00022676"/>
    </source>
</evidence>
<dbReference type="AlphaFoldDB" id="A0A1I8NMW5"/>